<feature type="domain" description="EamA" evidence="2">
    <location>
        <begin position="9"/>
        <end position="133"/>
    </location>
</feature>
<evidence type="ECO:0000259" key="2">
    <source>
        <dbReference type="Pfam" id="PF00892"/>
    </source>
</evidence>
<comment type="caution">
    <text evidence="3">The sequence shown here is derived from an EMBL/GenBank/DDBJ whole genome shotgun (WGS) entry which is preliminary data.</text>
</comment>
<dbReference type="EMBL" id="SDHW01000007">
    <property type="protein sequence ID" value="RXK58122.1"/>
    <property type="molecule type" value="Genomic_DNA"/>
</dbReference>
<dbReference type="InterPro" id="IPR000620">
    <property type="entry name" value="EamA_dom"/>
</dbReference>
<reference evidence="3 4" key="1">
    <citation type="submission" date="2019-01" db="EMBL/GenBank/DDBJ databases">
        <title>Lacibacter sp. strain TTM-7.</title>
        <authorList>
            <person name="Chen W.-M."/>
        </authorList>
    </citation>
    <scope>NUCLEOTIDE SEQUENCE [LARGE SCALE GENOMIC DNA]</scope>
    <source>
        <strain evidence="3 4">TTM-7</strain>
    </source>
</reference>
<evidence type="ECO:0000256" key="1">
    <source>
        <dbReference type="SAM" id="Phobius"/>
    </source>
</evidence>
<proteinExistence type="predicted"/>
<dbReference type="InterPro" id="IPR037185">
    <property type="entry name" value="EmrE-like"/>
</dbReference>
<evidence type="ECO:0000313" key="4">
    <source>
        <dbReference type="Proteomes" id="UP000290204"/>
    </source>
</evidence>
<dbReference type="RefSeq" id="WP_129132551.1">
    <property type="nucleotide sequence ID" value="NZ_SDHW01000007.1"/>
</dbReference>
<evidence type="ECO:0000313" key="3">
    <source>
        <dbReference type="EMBL" id="RXK58122.1"/>
    </source>
</evidence>
<feature type="transmembrane region" description="Helical" evidence="1">
    <location>
        <begin position="238"/>
        <end position="256"/>
    </location>
</feature>
<dbReference type="Pfam" id="PF00892">
    <property type="entry name" value="EamA"/>
    <property type="match status" value="2"/>
</dbReference>
<feature type="transmembrane region" description="Helical" evidence="1">
    <location>
        <begin position="141"/>
        <end position="160"/>
    </location>
</feature>
<feature type="transmembrane region" description="Helical" evidence="1">
    <location>
        <begin position="61"/>
        <end position="79"/>
    </location>
</feature>
<feature type="transmembrane region" description="Helical" evidence="1">
    <location>
        <begin position="172"/>
        <end position="192"/>
    </location>
</feature>
<dbReference type="AlphaFoldDB" id="A0A4Q1CEZ6"/>
<dbReference type="SUPFAM" id="SSF103481">
    <property type="entry name" value="Multidrug resistance efflux transporter EmrE"/>
    <property type="match status" value="2"/>
</dbReference>
<dbReference type="PANTHER" id="PTHR22911:SF79">
    <property type="entry name" value="MOBA-LIKE NTP TRANSFERASE DOMAIN-CONTAINING PROTEIN"/>
    <property type="match status" value="1"/>
</dbReference>
<dbReference type="OrthoDB" id="9150437at2"/>
<gene>
    <name evidence="3" type="ORF">ESA94_19110</name>
</gene>
<keyword evidence="1" id="KW-0472">Membrane</keyword>
<protein>
    <submittedName>
        <fullName evidence="3">EamA family transporter</fullName>
    </submittedName>
</protein>
<feature type="transmembrane region" description="Helical" evidence="1">
    <location>
        <begin position="116"/>
        <end position="135"/>
    </location>
</feature>
<feature type="transmembrane region" description="Helical" evidence="1">
    <location>
        <begin position="207"/>
        <end position="226"/>
    </location>
</feature>
<feature type="transmembrane region" description="Helical" evidence="1">
    <location>
        <begin position="32"/>
        <end position="49"/>
    </location>
</feature>
<keyword evidence="1" id="KW-1133">Transmembrane helix</keyword>
<keyword evidence="4" id="KW-1185">Reference proteome</keyword>
<feature type="domain" description="EamA" evidence="2">
    <location>
        <begin position="141"/>
        <end position="279"/>
    </location>
</feature>
<feature type="transmembrane region" description="Helical" evidence="1">
    <location>
        <begin position="268"/>
        <end position="285"/>
    </location>
</feature>
<feature type="transmembrane region" description="Helical" evidence="1">
    <location>
        <begin position="85"/>
        <end position="104"/>
    </location>
</feature>
<accession>A0A4Q1CEZ6</accession>
<organism evidence="3 4">
    <name type="scientific">Lacibacter luteus</name>
    <dbReference type="NCBI Taxonomy" id="2508719"/>
    <lineage>
        <taxon>Bacteria</taxon>
        <taxon>Pseudomonadati</taxon>
        <taxon>Bacteroidota</taxon>
        <taxon>Chitinophagia</taxon>
        <taxon>Chitinophagales</taxon>
        <taxon>Chitinophagaceae</taxon>
        <taxon>Lacibacter</taxon>
    </lineage>
</organism>
<keyword evidence="1" id="KW-0812">Transmembrane</keyword>
<dbReference type="GO" id="GO:0016020">
    <property type="term" value="C:membrane"/>
    <property type="evidence" value="ECO:0007669"/>
    <property type="project" value="InterPro"/>
</dbReference>
<name>A0A4Q1CEZ6_9BACT</name>
<dbReference type="Proteomes" id="UP000290204">
    <property type="component" value="Unassembled WGS sequence"/>
</dbReference>
<sequence>MRNAFLQLHAAVFLAGFTGVLGRLIELNEGWLVWYRMLLSAVLLFVLMLFRKQIIRIEKKYLLRCIGIGALIAMHWVLFYGSVKYANVSIALVCFAATGSFTAFLEPLLLKRRIDLVEVLLGLLVLFGIYLIFHFDVHYKTGILLGVAAAFLSALFPIYNKQLIQHVPVSTLTLYELSGGWLLLSLVLPFYLQISPATKHLPSLSDWFWLLMLALFCTVLAVQLSVNALKKISPFTANLTYNLEPVYGIALAFLIYHEEKELGDGFVWGILLIVASVVIQTLRVWRERRVAK</sequence>
<dbReference type="PANTHER" id="PTHR22911">
    <property type="entry name" value="ACYL-MALONYL CONDENSING ENZYME-RELATED"/>
    <property type="match status" value="1"/>
</dbReference>